<evidence type="ECO:0000313" key="11">
    <source>
        <dbReference type="Proteomes" id="UP001279734"/>
    </source>
</evidence>
<gene>
    <name evidence="10" type="ORF">Nepgr_027497</name>
</gene>
<dbReference type="GO" id="GO:0006952">
    <property type="term" value="P:defense response"/>
    <property type="evidence" value="ECO:0007669"/>
    <property type="project" value="UniProtKB-KW"/>
</dbReference>
<evidence type="ECO:0000256" key="6">
    <source>
        <dbReference type="ARBA" id="ARBA00023136"/>
    </source>
</evidence>
<dbReference type="Gene3D" id="3.40.850.10">
    <property type="entry name" value="Kinesin motor domain"/>
    <property type="match status" value="1"/>
</dbReference>
<evidence type="ECO:0008006" key="12">
    <source>
        <dbReference type="Google" id="ProtNLM"/>
    </source>
</evidence>
<feature type="region of interest" description="Disordered" evidence="8">
    <location>
        <begin position="61"/>
        <end position="94"/>
    </location>
</feature>
<feature type="transmembrane region" description="Helical" evidence="9">
    <location>
        <begin position="343"/>
        <end position="364"/>
    </location>
</feature>
<dbReference type="AlphaFoldDB" id="A0AAD3TAW9"/>
<organism evidence="10 11">
    <name type="scientific">Nepenthes gracilis</name>
    <name type="common">Slender pitcher plant</name>
    <dbReference type="NCBI Taxonomy" id="150966"/>
    <lineage>
        <taxon>Eukaryota</taxon>
        <taxon>Viridiplantae</taxon>
        <taxon>Streptophyta</taxon>
        <taxon>Embryophyta</taxon>
        <taxon>Tracheophyta</taxon>
        <taxon>Spermatophyta</taxon>
        <taxon>Magnoliopsida</taxon>
        <taxon>eudicotyledons</taxon>
        <taxon>Gunneridae</taxon>
        <taxon>Pentapetalae</taxon>
        <taxon>Caryophyllales</taxon>
        <taxon>Nepenthaceae</taxon>
        <taxon>Nepenthes</taxon>
    </lineage>
</organism>
<sequence>MIRSSGCGDEYDGVLNLINLARSESSKTETTGLGRKEGSYINKSLLMMNAIPEHLGDAPAHCCHSAEKDDKSNDFRDNSLLREPENEKESPSSTAVDAFENEDLQARIQAPEQQHSSPNGVKAPSSAKQRVTEEHIEDLKMKVESQETVEVEFRRSQKIVFWAPIQASCLCFALTTGFSSSAFRTQLFFASGTESIIFFSFCLPDESLSYIDHSQCVCTIIIIISLAVERGLHRLGKCLKRRQQDILFEALQKLEAELMLLGFISLLFSVFQGFITRICIPQRLTFHMLPCKHTNALEDSTHGWQSSQSIWRQRRFLSEDSNTGHCAHQGKVPLLSVEALHHLHIFIFVLAVVYVGFCATTMFLGGMKVRRWKHWEDSIRREISISSVGPRAAVDQDIEESTRIQQIHALHHREFKQRAAGYSGLSWMISFFKQFWGSVDKSDYIVLRLGFIMSHCPKVPQFDFHKYMLRTLEFNFKKVVGISWYLWAFVVVFLLLNLKGWHTYFWMSFLPLILLLLLGAKLEHVITCLAQEIVEKNSESNEENSIPEVEEDKEAQWVQTSDKHFWFGRPVIVLYLIHFILFQNAFEIAFLLWVLFTYGINSCILDKVGFIIPRFIIGVIVQVLCSYSTLPLYAIVTQMGSKFKKGIFDKHIHELMDIWAHGLRTRDHANRIEMQSMTPEVFQVVLGAQQSDVPN</sequence>
<dbReference type="Pfam" id="PF03094">
    <property type="entry name" value="Mlo"/>
    <property type="match status" value="1"/>
</dbReference>
<evidence type="ECO:0000256" key="1">
    <source>
        <dbReference type="ARBA" id="ARBA00004141"/>
    </source>
</evidence>
<comment type="similarity">
    <text evidence="2">Belongs to the MLO family.</text>
</comment>
<dbReference type="InterPro" id="IPR036961">
    <property type="entry name" value="Kinesin_motor_dom_sf"/>
</dbReference>
<dbReference type="PANTHER" id="PTHR31942:SF54">
    <property type="entry name" value="MLO-LIKE PROTEIN 13"/>
    <property type="match status" value="1"/>
</dbReference>
<keyword evidence="6 9" id="KW-0472">Membrane</keyword>
<feature type="transmembrane region" description="Helical" evidence="9">
    <location>
        <begin position="504"/>
        <end position="522"/>
    </location>
</feature>
<feature type="transmembrane region" description="Helical" evidence="9">
    <location>
        <begin position="159"/>
        <end position="178"/>
    </location>
</feature>
<keyword evidence="5 9" id="KW-1133">Transmembrane helix</keyword>
<dbReference type="EMBL" id="BSYO01000029">
    <property type="protein sequence ID" value="GMH25654.1"/>
    <property type="molecule type" value="Genomic_DNA"/>
</dbReference>
<keyword evidence="4" id="KW-0611">Plant defense</keyword>
<evidence type="ECO:0000313" key="10">
    <source>
        <dbReference type="EMBL" id="GMH25654.1"/>
    </source>
</evidence>
<feature type="region of interest" description="Disordered" evidence="8">
    <location>
        <begin position="110"/>
        <end position="133"/>
    </location>
</feature>
<feature type="transmembrane region" description="Helical" evidence="9">
    <location>
        <begin position="572"/>
        <end position="595"/>
    </location>
</feature>
<evidence type="ECO:0000256" key="9">
    <source>
        <dbReference type="SAM" id="Phobius"/>
    </source>
</evidence>
<feature type="transmembrane region" description="Helical" evidence="9">
    <location>
        <begin position="479"/>
        <end position="498"/>
    </location>
</feature>
<reference evidence="10" key="1">
    <citation type="submission" date="2023-05" db="EMBL/GenBank/DDBJ databases">
        <title>Nepenthes gracilis genome sequencing.</title>
        <authorList>
            <person name="Fukushima K."/>
        </authorList>
    </citation>
    <scope>NUCLEOTIDE SEQUENCE</scope>
    <source>
        <strain evidence="10">SING2019-196</strain>
    </source>
</reference>
<name>A0AAD3TAW9_NEPGR</name>
<dbReference type="PANTHER" id="PTHR31942">
    <property type="entry name" value="MLO-LIKE PROTEIN 1"/>
    <property type="match status" value="1"/>
</dbReference>
<feature type="compositionally biased region" description="Basic and acidic residues" evidence="8">
    <location>
        <begin position="64"/>
        <end position="90"/>
    </location>
</feature>
<feature type="transmembrane region" description="Helical" evidence="9">
    <location>
        <begin position="210"/>
        <end position="232"/>
    </location>
</feature>
<feature type="transmembrane region" description="Helical" evidence="9">
    <location>
        <begin position="615"/>
        <end position="636"/>
    </location>
</feature>
<comment type="subcellular location">
    <subcellularLocation>
        <location evidence="1">Membrane</location>
        <topology evidence="1">Multi-pass membrane protein</topology>
    </subcellularLocation>
</comment>
<accession>A0AAD3TAW9</accession>
<protein>
    <recommendedName>
        <fullName evidence="12">MLO-like protein</fullName>
    </recommendedName>
</protein>
<keyword evidence="11" id="KW-1185">Reference proteome</keyword>
<evidence type="ECO:0000256" key="7">
    <source>
        <dbReference type="ARBA" id="ARBA00023265"/>
    </source>
</evidence>
<evidence type="ECO:0000256" key="3">
    <source>
        <dbReference type="ARBA" id="ARBA00022692"/>
    </source>
</evidence>
<feature type="transmembrane region" description="Helical" evidence="9">
    <location>
        <begin position="258"/>
        <end position="280"/>
    </location>
</feature>
<keyword evidence="7" id="KW-0568">Pathogenesis-related protein</keyword>
<comment type="caution">
    <text evidence="10">The sequence shown here is derived from an EMBL/GenBank/DDBJ whole genome shotgun (WGS) entry which is preliminary data.</text>
</comment>
<dbReference type="Proteomes" id="UP001279734">
    <property type="component" value="Unassembled WGS sequence"/>
</dbReference>
<dbReference type="GO" id="GO:0016020">
    <property type="term" value="C:membrane"/>
    <property type="evidence" value="ECO:0007669"/>
    <property type="project" value="UniProtKB-SubCell"/>
</dbReference>
<evidence type="ECO:0000256" key="4">
    <source>
        <dbReference type="ARBA" id="ARBA00022821"/>
    </source>
</evidence>
<evidence type="ECO:0000256" key="8">
    <source>
        <dbReference type="SAM" id="MobiDB-lite"/>
    </source>
</evidence>
<evidence type="ECO:0000256" key="2">
    <source>
        <dbReference type="ARBA" id="ARBA00006574"/>
    </source>
</evidence>
<evidence type="ECO:0000256" key="5">
    <source>
        <dbReference type="ARBA" id="ARBA00022989"/>
    </source>
</evidence>
<dbReference type="InterPro" id="IPR004326">
    <property type="entry name" value="Mlo"/>
</dbReference>
<proteinExistence type="inferred from homology"/>
<keyword evidence="3 9" id="KW-0812">Transmembrane</keyword>